<feature type="binding site" evidence="3">
    <location>
        <position position="261"/>
    </location>
    <ligand>
        <name>Mg(2+)</name>
        <dbReference type="ChEBI" id="CHEBI:18420"/>
        <label>1</label>
    </ligand>
</feature>
<dbReference type="STRING" id="694429.Pyrfu_1578"/>
<feature type="binding site" evidence="3">
    <location>
        <position position="56"/>
    </location>
    <ligand>
        <name>Mg(2+)</name>
        <dbReference type="ChEBI" id="CHEBI:18420"/>
        <label>1</label>
    </ligand>
</feature>
<keyword evidence="3" id="KW-0460">Magnesium</keyword>
<dbReference type="AlphaFoldDB" id="G0EC65"/>
<dbReference type="OrthoDB" id="114878at2157"/>
<dbReference type="GO" id="GO:0046872">
    <property type="term" value="F:metal ion binding"/>
    <property type="evidence" value="ECO:0007669"/>
    <property type="project" value="UniProtKB-KW"/>
</dbReference>
<evidence type="ECO:0000256" key="1">
    <source>
        <dbReference type="ARBA" id="ARBA00010702"/>
    </source>
</evidence>
<keyword evidence="2 4" id="KW-0378">Hydrolase</keyword>
<gene>
    <name evidence="4" type="ordered locus">Pyrfu_1578</name>
</gene>
<dbReference type="InterPro" id="IPR036705">
    <property type="entry name" value="Ribosyl_crysJ1_sf"/>
</dbReference>
<dbReference type="GO" id="GO:0004649">
    <property type="term" value="F:poly(ADP-ribose) glycohydrolase activity"/>
    <property type="evidence" value="ECO:0007669"/>
    <property type="project" value="UniProtKB-EC"/>
</dbReference>
<protein>
    <submittedName>
        <fullName evidence="4">Poly(ADP-ribose) glycohydrolase</fullName>
        <ecNumber evidence="4">3.2.1.143</ecNumber>
    </submittedName>
</protein>
<sequence>MTLYRAARAIFLALSVGDALGLPLEISGTPPHNKWLEDPKGVTPVRIGDRIAYSDDTELTLILARSIVDSCGFNPVVFVKRLAEEARTWDPIRNYGLGVAEVVEAVRRGRDWRVAARLAWGGQGSFGNGGAVRVPPIPIFYTTRDAVEAMAVAQAMVTHTHPLGVEGARLHALALYELMHGMDVEELPYYLARETMYEEFRERLELIQELIDASPERVAKVIGNGSAAFESIPAAVYVLVRARGDPVRSIAYALSLGGDTDSIAALASSLAAAANPDLVLNNPFMTRMFQMLEDNEVILETADSTVEASIRCHETPF</sequence>
<accession>G0EC65</accession>
<feature type="binding site" evidence="3">
    <location>
        <position position="262"/>
    </location>
    <ligand>
        <name>Mg(2+)</name>
        <dbReference type="ChEBI" id="CHEBI:18420"/>
        <label>1</label>
    </ligand>
</feature>
<dbReference type="SUPFAM" id="SSF101478">
    <property type="entry name" value="ADP-ribosylglycohydrolase"/>
    <property type="match status" value="1"/>
</dbReference>
<comment type="similarity">
    <text evidence="1">Belongs to the ADP-ribosylglycohydrolase family.</text>
</comment>
<dbReference type="InterPro" id="IPR005502">
    <property type="entry name" value="Ribosyl_crysJ1"/>
</dbReference>
<feature type="binding site" evidence="3">
    <location>
        <position position="54"/>
    </location>
    <ligand>
        <name>Mg(2+)</name>
        <dbReference type="ChEBI" id="CHEBI:18420"/>
        <label>1</label>
    </ligand>
</feature>
<name>G0EC65_PYRF1</name>
<evidence type="ECO:0000313" key="4">
    <source>
        <dbReference type="EMBL" id="AEM39435.1"/>
    </source>
</evidence>
<proteinExistence type="inferred from homology"/>
<keyword evidence="5" id="KW-1185">Reference proteome</keyword>
<evidence type="ECO:0000313" key="5">
    <source>
        <dbReference type="Proteomes" id="UP000001037"/>
    </source>
</evidence>
<dbReference type="InParanoid" id="G0EC65"/>
<keyword evidence="4" id="KW-0326">Glycosidase</keyword>
<feature type="binding site" evidence="3">
    <location>
        <position position="55"/>
    </location>
    <ligand>
        <name>Mg(2+)</name>
        <dbReference type="ChEBI" id="CHEBI:18420"/>
        <label>1</label>
    </ligand>
</feature>
<dbReference type="PANTHER" id="PTHR16222">
    <property type="entry name" value="ADP-RIBOSYLGLYCOHYDROLASE"/>
    <property type="match status" value="1"/>
</dbReference>
<feature type="binding site" evidence="3">
    <location>
        <position position="259"/>
    </location>
    <ligand>
        <name>Mg(2+)</name>
        <dbReference type="ChEBI" id="CHEBI:18420"/>
        <label>1</label>
    </ligand>
</feature>
<dbReference type="eggNOG" id="arCOG04448">
    <property type="taxonomic scope" value="Archaea"/>
</dbReference>
<dbReference type="Proteomes" id="UP000001037">
    <property type="component" value="Chromosome"/>
</dbReference>
<dbReference type="EC" id="3.2.1.143" evidence="4"/>
<dbReference type="Gene3D" id="1.10.4080.10">
    <property type="entry name" value="ADP-ribosylation/Crystallin J1"/>
    <property type="match status" value="1"/>
</dbReference>
<evidence type="ECO:0000256" key="2">
    <source>
        <dbReference type="ARBA" id="ARBA00022801"/>
    </source>
</evidence>
<comment type="cofactor">
    <cofactor evidence="3">
        <name>Mg(2+)</name>
        <dbReference type="ChEBI" id="CHEBI:18420"/>
    </cofactor>
    <text evidence="3">Binds 2 magnesium ions per subunit.</text>
</comment>
<dbReference type="Pfam" id="PF03747">
    <property type="entry name" value="ADP_ribosyl_GH"/>
    <property type="match status" value="1"/>
</dbReference>
<reference evidence="4 5" key="1">
    <citation type="journal article" date="2011" name="Stand. Genomic Sci.">
        <title>Complete genome sequence of the hyperthermophilic chemolithoautotroph Pyrolobus fumarii type strain (1A).</title>
        <authorList>
            <person name="Anderson I."/>
            <person name="Goker M."/>
            <person name="Nolan M."/>
            <person name="Lucas S."/>
            <person name="Hammon N."/>
            <person name="Deshpande S."/>
            <person name="Cheng J.F."/>
            <person name="Tapia R."/>
            <person name="Han C."/>
            <person name="Goodwin L."/>
            <person name="Pitluck S."/>
            <person name="Huntemann M."/>
            <person name="Liolios K."/>
            <person name="Ivanova N."/>
            <person name="Pagani I."/>
            <person name="Mavromatis K."/>
            <person name="Ovchinikova G."/>
            <person name="Pati A."/>
            <person name="Chen A."/>
            <person name="Palaniappan K."/>
            <person name="Land M."/>
            <person name="Hauser L."/>
            <person name="Brambilla E.M."/>
            <person name="Huber H."/>
            <person name="Yasawong M."/>
            <person name="Rohde M."/>
            <person name="Spring S."/>
            <person name="Abt B."/>
            <person name="Sikorski J."/>
            <person name="Wirth R."/>
            <person name="Detter J.C."/>
            <person name="Woyke T."/>
            <person name="Bristow J."/>
            <person name="Eisen J.A."/>
            <person name="Markowitz V."/>
            <person name="Hugenholtz P."/>
            <person name="Kyrpides N.C."/>
            <person name="Klenk H.P."/>
            <person name="Lapidus A."/>
        </authorList>
    </citation>
    <scope>NUCLEOTIDE SEQUENCE [LARGE SCALE GENOMIC DNA]</scope>
    <source>
        <strain evidence="5">DSM 11204 / 1A</strain>
    </source>
</reference>
<evidence type="ECO:0000256" key="3">
    <source>
        <dbReference type="PIRSR" id="PIRSR605502-1"/>
    </source>
</evidence>
<dbReference type="KEGG" id="pfm:Pyrfu_1578"/>
<organism evidence="4 5">
    <name type="scientific">Pyrolobus fumarii (strain DSM 11204 / 1A)</name>
    <dbReference type="NCBI Taxonomy" id="694429"/>
    <lineage>
        <taxon>Archaea</taxon>
        <taxon>Thermoproteota</taxon>
        <taxon>Thermoprotei</taxon>
        <taxon>Desulfurococcales</taxon>
        <taxon>Pyrodictiaceae</taxon>
        <taxon>Pyrolobus</taxon>
    </lineage>
</organism>
<dbReference type="PANTHER" id="PTHR16222:SF24">
    <property type="entry name" value="ADP-RIBOSYLHYDROLASE ARH3"/>
    <property type="match status" value="1"/>
</dbReference>
<dbReference type="GeneID" id="11138765"/>
<dbReference type="EMBL" id="CP002838">
    <property type="protein sequence ID" value="AEM39435.1"/>
    <property type="molecule type" value="Genomic_DNA"/>
</dbReference>
<dbReference type="HOGENOM" id="CLU_024566_6_0_2"/>
<dbReference type="RefSeq" id="WP_014027112.1">
    <property type="nucleotide sequence ID" value="NC_015931.1"/>
</dbReference>
<keyword evidence="3" id="KW-0479">Metal-binding</keyword>
<dbReference type="InterPro" id="IPR050792">
    <property type="entry name" value="ADP-ribosylglycohydrolase"/>
</dbReference>